<dbReference type="GO" id="GO:0008270">
    <property type="term" value="F:zinc ion binding"/>
    <property type="evidence" value="ECO:0007669"/>
    <property type="project" value="UniProtKB-KW"/>
</dbReference>
<feature type="region of interest" description="Disordered" evidence="6">
    <location>
        <begin position="131"/>
        <end position="198"/>
    </location>
</feature>
<dbReference type="SUPFAM" id="SSF57667">
    <property type="entry name" value="beta-beta-alpha zinc fingers"/>
    <property type="match status" value="2"/>
</dbReference>
<evidence type="ECO:0000313" key="8">
    <source>
        <dbReference type="EMBL" id="TGZ78731.1"/>
    </source>
</evidence>
<evidence type="ECO:0000256" key="3">
    <source>
        <dbReference type="ARBA" id="ARBA00022771"/>
    </source>
</evidence>
<dbReference type="PROSITE" id="PS00028">
    <property type="entry name" value="ZINC_FINGER_C2H2_1"/>
    <property type="match status" value="4"/>
</dbReference>
<name>A0A4S2MNK4_9PEZI</name>
<feature type="domain" description="C2H2-type" evidence="7">
    <location>
        <begin position="113"/>
        <end position="138"/>
    </location>
</feature>
<keyword evidence="4" id="KW-0862">Zinc</keyword>
<sequence>MDLLEIVHDRGHLTGDSDEPKPFKCHDENCNKRFNRKSDLQRHYRIHTNERPYQCHVPNCGKAFIQRSALTVHLRVHTGEKPHKCEYIGCGKCFSDSSSLARHRRIHTGKRPYRCEVPGCEKSFCRKTTLTKHQRRTHRVRDFQGSYPEEYLNSSEQDADGSDTEMDTPRHSVSPPSRFSAPQLASPADSTKLQNVKRNGIARRMTPSSLQPTAHHMFHDGPHGPLTPHSPVSAYSTPISASPNVSYAAPVPFTSPCGEDYHYPRQQPPPTPRSPHHHQSLIMVKQEQGLHQSPPSELLYSTTDYTQTPTATTPPSHDMRIVCKPPGAYDLISEAQALQHSPGSLSSCSSLSTASHASADYFCDAPSFQASYPNVYPVHLQQIAHYQTESQDQLPMAHMGLGAPFTHQPQQQQFLMPVHHPQYHQPATPPPPQQPQQQQMWLEVPPYQHQLLHGQDQRQQECFGALQRMCIKEEPLGMVPSSQPSFCE</sequence>
<dbReference type="STRING" id="341454.A0A4S2MNK4"/>
<dbReference type="PANTHER" id="PTHR14003:SF22">
    <property type="entry name" value="FINGER DOMAIN PROTEIN, PUTATIVE (AFU_ORTHOLOGUE AFUA_4G11480)-RELATED"/>
    <property type="match status" value="1"/>
</dbReference>
<feature type="compositionally biased region" description="Acidic residues" evidence="6">
    <location>
        <begin position="157"/>
        <end position="166"/>
    </location>
</feature>
<dbReference type="GO" id="GO:0000785">
    <property type="term" value="C:chromatin"/>
    <property type="evidence" value="ECO:0007669"/>
    <property type="project" value="TreeGrafter"/>
</dbReference>
<dbReference type="Gene3D" id="3.30.160.60">
    <property type="entry name" value="Classic Zinc Finger"/>
    <property type="match status" value="4"/>
</dbReference>
<evidence type="ECO:0000256" key="4">
    <source>
        <dbReference type="ARBA" id="ARBA00022833"/>
    </source>
</evidence>
<keyword evidence="9" id="KW-1185">Reference proteome</keyword>
<evidence type="ECO:0000256" key="5">
    <source>
        <dbReference type="PROSITE-ProRule" id="PRU00042"/>
    </source>
</evidence>
<organism evidence="8 9">
    <name type="scientific">Ascodesmis nigricans</name>
    <dbReference type="NCBI Taxonomy" id="341454"/>
    <lineage>
        <taxon>Eukaryota</taxon>
        <taxon>Fungi</taxon>
        <taxon>Dikarya</taxon>
        <taxon>Ascomycota</taxon>
        <taxon>Pezizomycotina</taxon>
        <taxon>Pezizomycetes</taxon>
        <taxon>Pezizales</taxon>
        <taxon>Ascodesmidaceae</taxon>
        <taxon>Ascodesmis</taxon>
    </lineage>
</organism>
<dbReference type="GO" id="GO:0000978">
    <property type="term" value="F:RNA polymerase II cis-regulatory region sequence-specific DNA binding"/>
    <property type="evidence" value="ECO:0007669"/>
    <property type="project" value="TreeGrafter"/>
</dbReference>
<evidence type="ECO:0000259" key="7">
    <source>
        <dbReference type="PROSITE" id="PS50157"/>
    </source>
</evidence>
<proteinExistence type="predicted"/>
<dbReference type="InParanoid" id="A0A4S2MNK4"/>
<dbReference type="OrthoDB" id="3437960at2759"/>
<dbReference type="FunFam" id="3.30.160.60:FF:000125">
    <property type="entry name" value="Putative zinc finger protein 143"/>
    <property type="match status" value="1"/>
</dbReference>
<reference evidence="8 9" key="1">
    <citation type="submission" date="2019-04" db="EMBL/GenBank/DDBJ databases">
        <title>Comparative genomics and transcriptomics to analyze fruiting body development in filamentous ascomycetes.</title>
        <authorList>
            <consortium name="DOE Joint Genome Institute"/>
            <person name="Lutkenhaus R."/>
            <person name="Traeger S."/>
            <person name="Breuer J."/>
            <person name="Kuo A."/>
            <person name="Lipzen A."/>
            <person name="Pangilinan J."/>
            <person name="Dilworth D."/>
            <person name="Sandor L."/>
            <person name="Poggeler S."/>
            <person name="Barry K."/>
            <person name="Grigoriev I.V."/>
            <person name="Nowrousian M."/>
        </authorList>
    </citation>
    <scope>NUCLEOTIDE SEQUENCE [LARGE SCALE GENOMIC DNA]</scope>
    <source>
        <strain evidence="8 9">CBS 389.68</strain>
    </source>
</reference>
<dbReference type="SMART" id="SM00355">
    <property type="entry name" value="ZnF_C2H2"/>
    <property type="match status" value="4"/>
</dbReference>
<evidence type="ECO:0000256" key="1">
    <source>
        <dbReference type="ARBA" id="ARBA00022723"/>
    </source>
</evidence>
<keyword evidence="1" id="KW-0479">Metal-binding</keyword>
<dbReference type="Proteomes" id="UP000298138">
    <property type="component" value="Unassembled WGS sequence"/>
</dbReference>
<dbReference type="PANTHER" id="PTHR14003">
    <property type="entry name" value="TRANSCRIPTIONAL REPRESSOR PROTEIN YY"/>
    <property type="match status" value="1"/>
</dbReference>
<keyword evidence="3 5" id="KW-0863">Zinc-finger</keyword>
<keyword evidence="2" id="KW-0677">Repeat</keyword>
<evidence type="ECO:0000256" key="2">
    <source>
        <dbReference type="ARBA" id="ARBA00022737"/>
    </source>
</evidence>
<gene>
    <name evidence="8" type="ORF">EX30DRAFT_350786</name>
</gene>
<feature type="compositionally biased region" description="Polar residues" evidence="6">
    <location>
        <begin position="188"/>
        <end position="197"/>
    </location>
</feature>
<evidence type="ECO:0000313" key="9">
    <source>
        <dbReference type="Proteomes" id="UP000298138"/>
    </source>
</evidence>
<feature type="domain" description="C2H2-type" evidence="7">
    <location>
        <begin position="53"/>
        <end position="82"/>
    </location>
</feature>
<dbReference type="EMBL" id="ML220138">
    <property type="protein sequence ID" value="TGZ78731.1"/>
    <property type="molecule type" value="Genomic_DNA"/>
</dbReference>
<evidence type="ECO:0000256" key="6">
    <source>
        <dbReference type="SAM" id="MobiDB-lite"/>
    </source>
</evidence>
<dbReference type="AlphaFoldDB" id="A0A4S2MNK4"/>
<feature type="domain" description="C2H2-type" evidence="7">
    <location>
        <begin position="23"/>
        <end position="52"/>
    </location>
</feature>
<dbReference type="GO" id="GO:0005667">
    <property type="term" value="C:transcription regulator complex"/>
    <property type="evidence" value="ECO:0007669"/>
    <property type="project" value="TreeGrafter"/>
</dbReference>
<dbReference type="Pfam" id="PF00096">
    <property type="entry name" value="zf-C2H2"/>
    <property type="match status" value="4"/>
</dbReference>
<dbReference type="FunFam" id="3.30.160.60:FF:000557">
    <property type="entry name" value="zinc finger and SCAN domain-containing protein 29"/>
    <property type="match status" value="1"/>
</dbReference>
<dbReference type="InterPro" id="IPR013087">
    <property type="entry name" value="Znf_C2H2_type"/>
</dbReference>
<dbReference type="InterPro" id="IPR036236">
    <property type="entry name" value="Znf_C2H2_sf"/>
</dbReference>
<feature type="domain" description="C2H2-type" evidence="7">
    <location>
        <begin position="83"/>
        <end position="112"/>
    </location>
</feature>
<accession>A0A4S2MNK4</accession>
<dbReference type="FunFam" id="3.30.160.60:FF:000072">
    <property type="entry name" value="zinc finger protein 143 isoform X1"/>
    <property type="match status" value="1"/>
</dbReference>
<dbReference type="PROSITE" id="PS50157">
    <property type="entry name" value="ZINC_FINGER_C2H2_2"/>
    <property type="match status" value="4"/>
</dbReference>
<dbReference type="GO" id="GO:0000981">
    <property type="term" value="F:DNA-binding transcription factor activity, RNA polymerase II-specific"/>
    <property type="evidence" value="ECO:0007669"/>
    <property type="project" value="UniProtKB-ARBA"/>
</dbReference>
<protein>
    <recommendedName>
        <fullName evidence="7">C2H2-type domain-containing protein</fullName>
    </recommendedName>
</protein>